<dbReference type="SUPFAM" id="SSF57667">
    <property type="entry name" value="beta-beta-alpha zinc fingers"/>
    <property type="match status" value="1"/>
</dbReference>
<evidence type="ECO:0000313" key="5">
    <source>
        <dbReference type="Proteomes" id="UP001497453"/>
    </source>
</evidence>
<keyword evidence="5" id="KW-1185">Reference proteome</keyword>
<dbReference type="SMART" id="SM00355">
    <property type="entry name" value="ZnF_C2H2"/>
    <property type="match status" value="2"/>
</dbReference>
<evidence type="ECO:0000259" key="3">
    <source>
        <dbReference type="PROSITE" id="PS50157"/>
    </source>
</evidence>
<keyword evidence="1" id="KW-0479">Metal-binding</keyword>
<evidence type="ECO:0000313" key="4">
    <source>
        <dbReference type="EMBL" id="CAL1708753.1"/>
    </source>
</evidence>
<feature type="region of interest" description="Disordered" evidence="2">
    <location>
        <begin position="153"/>
        <end position="190"/>
    </location>
</feature>
<dbReference type="Gene3D" id="3.30.160.60">
    <property type="entry name" value="Classic Zinc Finger"/>
    <property type="match status" value="1"/>
</dbReference>
<keyword evidence="1" id="KW-0862">Zinc</keyword>
<protein>
    <recommendedName>
        <fullName evidence="3">C2H2-type domain-containing protein</fullName>
    </recommendedName>
</protein>
<dbReference type="EMBL" id="OZ037948">
    <property type="protein sequence ID" value="CAL1708753.1"/>
    <property type="molecule type" value="Genomic_DNA"/>
</dbReference>
<keyword evidence="1" id="KW-0863">Zinc-finger</keyword>
<evidence type="ECO:0000256" key="1">
    <source>
        <dbReference type="PROSITE-ProRule" id="PRU00042"/>
    </source>
</evidence>
<dbReference type="InterPro" id="IPR036236">
    <property type="entry name" value="Znf_C2H2_sf"/>
</dbReference>
<gene>
    <name evidence="4" type="ORF">GFSPODELE1_LOCUS7009</name>
</gene>
<dbReference type="PROSITE" id="PS00028">
    <property type="entry name" value="ZINC_FINGER_C2H2_1"/>
    <property type="match status" value="1"/>
</dbReference>
<feature type="domain" description="C2H2-type" evidence="3">
    <location>
        <begin position="50"/>
        <end position="79"/>
    </location>
</feature>
<feature type="region of interest" description="Disordered" evidence="2">
    <location>
        <begin position="220"/>
        <end position="256"/>
    </location>
</feature>
<dbReference type="PROSITE" id="PS50157">
    <property type="entry name" value="ZINC_FINGER_C2H2_2"/>
    <property type="match status" value="1"/>
</dbReference>
<organism evidence="4 5">
    <name type="scientific">Somion occarium</name>
    <dbReference type="NCBI Taxonomy" id="3059160"/>
    <lineage>
        <taxon>Eukaryota</taxon>
        <taxon>Fungi</taxon>
        <taxon>Dikarya</taxon>
        <taxon>Basidiomycota</taxon>
        <taxon>Agaricomycotina</taxon>
        <taxon>Agaricomycetes</taxon>
        <taxon>Polyporales</taxon>
        <taxon>Cerrenaceae</taxon>
        <taxon>Somion</taxon>
    </lineage>
</organism>
<proteinExistence type="predicted"/>
<name>A0ABP1DLL4_9APHY</name>
<reference evidence="5" key="1">
    <citation type="submission" date="2024-04" db="EMBL/GenBank/DDBJ databases">
        <authorList>
            <person name="Shaw F."/>
            <person name="Minotto A."/>
        </authorList>
    </citation>
    <scope>NUCLEOTIDE SEQUENCE [LARGE SCALE GENOMIC DNA]</scope>
</reference>
<accession>A0ABP1DLL4</accession>
<dbReference type="InterPro" id="IPR013087">
    <property type="entry name" value="Znf_C2H2_type"/>
</dbReference>
<sequence length="256" mass="28347">MPAHRTERSKPRARRNNCPFCGRYFPGKSLKTHVETHFEGRRPAEYDPLHICTSPGCDKWFIQRSNLQTHAKIHTGVKDKICPHLIPSKSGSGELKRCVWRSGDPACITRHRREAHGYRPSHQDSVDPWVMEESTEHHGGTLNWDEARAIHPGRRQAKSEANGPRKSQRPRGTPARARNQQSPAATRSGHTFLRPSAAVEALGVPPNPRAIELILRMQESTPDTESVLAQAAGPSEISTGKSNAGVVPSCSTRTTS</sequence>
<feature type="compositionally biased region" description="Polar residues" evidence="2">
    <location>
        <begin position="178"/>
        <end position="189"/>
    </location>
</feature>
<evidence type="ECO:0000256" key="2">
    <source>
        <dbReference type="SAM" id="MobiDB-lite"/>
    </source>
</evidence>
<dbReference type="Proteomes" id="UP001497453">
    <property type="component" value="Chromosome 5"/>
</dbReference>